<dbReference type="OMA" id="LSEGMFV"/>
<dbReference type="PANTHER" id="PTHR33022">
    <property type="entry name" value="DUF1985 DOMAIN-CONTAINING PROTEIN"/>
    <property type="match status" value="1"/>
</dbReference>
<feature type="region of interest" description="Disordered" evidence="1">
    <location>
        <begin position="52"/>
        <end position="71"/>
    </location>
</feature>
<dbReference type="PANTHER" id="PTHR33022:SF13">
    <property type="entry name" value="UBIQUITIN-LIKE PROTEASE FAMILY PROFILE DOMAIN-CONTAINING PROTEIN"/>
    <property type="match status" value="1"/>
</dbReference>
<name>A0A2G3AJR3_CAPAN</name>
<evidence type="ECO:0000313" key="2">
    <source>
        <dbReference type="EMBL" id="PHT94491.1"/>
    </source>
</evidence>
<protein>
    <recommendedName>
        <fullName evidence="4">Ubiquitin-like protease family profile domain-containing protein</fullName>
    </recommendedName>
</protein>
<comment type="caution">
    <text evidence="2">The sequence shown here is derived from an EMBL/GenBank/DDBJ whole genome shotgun (WGS) entry which is preliminary data.</text>
</comment>
<evidence type="ECO:0000256" key="1">
    <source>
        <dbReference type="SAM" id="MobiDB-lite"/>
    </source>
</evidence>
<dbReference type="Gene3D" id="3.40.395.10">
    <property type="entry name" value="Adenoviral Proteinase, Chain A"/>
    <property type="match status" value="1"/>
</dbReference>
<evidence type="ECO:0000313" key="3">
    <source>
        <dbReference type="Proteomes" id="UP000222542"/>
    </source>
</evidence>
<reference evidence="2 3" key="2">
    <citation type="journal article" date="2017" name="Genome Biol.">
        <title>New reference genome sequences of hot pepper reveal the massive evolution of plant disease-resistance genes by retroduplication.</title>
        <authorList>
            <person name="Kim S."/>
            <person name="Park J."/>
            <person name="Yeom S.I."/>
            <person name="Kim Y.M."/>
            <person name="Seo E."/>
            <person name="Kim K.T."/>
            <person name="Kim M.S."/>
            <person name="Lee J.M."/>
            <person name="Cheong K."/>
            <person name="Shin H.S."/>
            <person name="Kim S.B."/>
            <person name="Han K."/>
            <person name="Lee J."/>
            <person name="Park M."/>
            <person name="Lee H.A."/>
            <person name="Lee H.Y."/>
            <person name="Lee Y."/>
            <person name="Oh S."/>
            <person name="Lee J.H."/>
            <person name="Choi E."/>
            <person name="Choi E."/>
            <person name="Lee S.E."/>
            <person name="Jeon J."/>
            <person name="Kim H."/>
            <person name="Choi G."/>
            <person name="Song H."/>
            <person name="Lee J."/>
            <person name="Lee S.C."/>
            <person name="Kwon J.K."/>
            <person name="Lee H.Y."/>
            <person name="Koo N."/>
            <person name="Hong Y."/>
            <person name="Kim R.W."/>
            <person name="Kang W.H."/>
            <person name="Huh J.H."/>
            <person name="Kang B.C."/>
            <person name="Yang T.J."/>
            <person name="Lee Y.H."/>
            <person name="Bennetzen J.L."/>
            <person name="Choi D."/>
        </authorList>
    </citation>
    <scope>NUCLEOTIDE SEQUENCE [LARGE SCALE GENOMIC DNA]</scope>
    <source>
        <strain evidence="3">cv. CM334</strain>
    </source>
</reference>
<keyword evidence="3" id="KW-1185">Reference proteome</keyword>
<gene>
    <name evidence="2" type="ORF">T459_02373</name>
</gene>
<dbReference type="SUPFAM" id="SSF54001">
    <property type="entry name" value="Cysteine proteinases"/>
    <property type="match status" value="1"/>
</dbReference>
<accession>A0A2G3AJR3</accession>
<sequence>MHGRDCGVFVVRYAEYLSEGMFVPSIDFEAEYLRMRYTLLLQNYGLRKAKKGYVSENEDPPRPKPKSHPFTDERVIVSIE</sequence>
<dbReference type="InterPro" id="IPR038765">
    <property type="entry name" value="Papain-like_cys_pep_sf"/>
</dbReference>
<dbReference type="EMBL" id="AYRZ02000001">
    <property type="protein sequence ID" value="PHT94491.1"/>
    <property type="molecule type" value="Genomic_DNA"/>
</dbReference>
<organism evidence="2 3">
    <name type="scientific">Capsicum annuum</name>
    <name type="common">Capsicum pepper</name>
    <dbReference type="NCBI Taxonomy" id="4072"/>
    <lineage>
        <taxon>Eukaryota</taxon>
        <taxon>Viridiplantae</taxon>
        <taxon>Streptophyta</taxon>
        <taxon>Embryophyta</taxon>
        <taxon>Tracheophyta</taxon>
        <taxon>Spermatophyta</taxon>
        <taxon>Magnoliopsida</taxon>
        <taxon>eudicotyledons</taxon>
        <taxon>Gunneridae</taxon>
        <taxon>Pentapetalae</taxon>
        <taxon>asterids</taxon>
        <taxon>lamiids</taxon>
        <taxon>Solanales</taxon>
        <taxon>Solanaceae</taxon>
        <taxon>Solanoideae</taxon>
        <taxon>Capsiceae</taxon>
        <taxon>Capsicum</taxon>
    </lineage>
</organism>
<evidence type="ECO:0008006" key="4">
    <source>
        <dbReference type="Google" id="ProtNLM"/>
    </source>
</evidence>
<proteinExistence type="predicted"/>
<dbReference type="Gramene" id="PHT94491">
    <property type="protein sequence ID" value="PHT94491"/>
    <property type="gene ID" value="T459_02373"/>
</dbReference>
<reference evidence="2 3" key="1">
    <citation type="journal article" date="2014" name="Nat. Genet.">
        <title>Genome sequence of the hot pepper provides insights into the evolution of pungency in Capsicum species.</title>
        <authorList>
            <person name="Kim S."/>
            <person name="Park M."/>
            <person name="Yeom S.I."/>
            <person name="Kim Y.M."/>
            <person name="Lee J.M."/>
            <person name="Lee H.A."/>
            <person name="Seo E."/>
            <person name="Choi J."/>
            <person name="Cheong K."/>
            <person name="Kim K.T."/>
            <person name="Jung K."/>
            <person name="Lee G.W."/>
            <person name="Oh S.K."/>
            <person name="Bae C."/>
            <person name="Kim S.B."/>
            <person name="Lee H.Y."/>
            <person name="Kim S.Y."/>
            <person name="Kim M.S."/>
            <person name="Kang B.C."/>
            <person name="Jo Y.D."/>
            <person name="Yang H.B."/>
            <person name="Jeong H.J."/>
            <person name="Kang W.H."/>
            <person name="Kwon J.K."/>
            <person name="Shin C."/>
            <person name="Lim J.Y."/>
            <person name="Park J.H."/>
            <person name="Huh J.H."/>
            <person name="Kim J.S."/>
            <person name="Kim B.D."/>
            <person name="Cohen O."/>
            <person name="Paran I."/>
            <person name="Suh M.C."/>
            <person name="Lee S.B."/>
            <person name="Kim Y.K."/>
            <person name="Shin Y."/>
            <person name="Noh S.J."/>
            <person name="Park J."/>
            <person name="Seo Y.S."/>
            <person name="Kwon S.Y."/>
            <person name="Kim H.A."/>
            <person name="Park J.M."/>
            <person name="Kim H.J."/>
            <person name="Choi S.B."/>
            <person name="Bosland P.W."/>
            <person name="Reeves G."/>
            <person name="Jo S.H."/>
            <person name="Lee B.W."/>
            <person name="Cho H.T."/>
            <person name="Choi H.S."/>
            <person name="Lee M.S."/>
            <person name="Yu Y."/>
            <person name="Do Choi Y."/>
            <person name="Park B.S."/>
            <person name="van Deynze A."/>
            <person name="Ashrafi H."/>
            <person name="Hill T."/>
            <person name="Kim W.T."/>
            <person name="Pai H.S."/>
            <person name="Ahn H.K."/>
            <person name="Yeam I."/>
            <person name="Giovannoni J.J."/>
            <person name="Rose J.K."/>
            <person name="Sorensen I."/>
            <person name="Lee S.J."/>
            <person name="Kim R.W."/>
            <person name="Choi I.Y."/>
            <person name="Choi B.S."/>
            <person name="Lim J.S."/>
            <person name="Lee Y.H."/>
            <person name="Choi D."/>
        </authorList>
    </citation>
    <scope>NUCLEOTIDE SEQUENCE [LARGE SCALE GENOMIC DNA]</scope>
    <source>
        <strain evidence="3">cv. CM334</strain>
    </source>
</reference>
<dbReference type="Proteomes" id="UP000222542">
    <property type="component" value="Unassembled WGS sequence"/>
</dbReference>
<dbReference type="AlphaFoldDB" id="A0A2G3AJR3"/>